<dbReference type="InterPro" id="IPR021857">
    <property type="entry name" value="DUF3467"/>
</dbReference>
<sequence>MEDNNKNNQNQFQMGINPEVAEGIYSNLALITHSSSDFILDFACALPGMPQPQIKSRVIMAPEHAKRLLQALQSNIYNYEQTFGKIKMPNEPERTIAPFNTPKGEA</sequence>
<dbReference type="OrthoDB" id="9813817at2"/>
<dbReference type="RefSeq" id="WP_022252579.1">
    <property type="nucleotide sequence ID" value="NZ_JAHOER010000014.1"/>
</dbReference>
<evidence type="ECO:0000313" key="1">
    <source>
        <dbReference type="EMBL" id="MQP11618.1"/>
    </source>
</evidence>
<name>A0A6A7WB99_9BACT</name>
<comment type="caution">
    <text evidence="1">The sequence shown here is derived from an EMBL/GenBank/DDBJ whole genome shotgun (WGS) entry which is preliminary data.</text>
</comment>
<protein>
    <submittedName>
        <fullName evidence="1">DUF3467 domain-containing protein</fullName>
    </submittedName>
</protein>
<evidence type="ECO:0000313" key="2">
    <source>
        <dbReference type="Proteomes" id="UP000384372"/>
    </source>
</evidence>
<dbReference type="Proteomes" id="UP000384372">
    <property type="component" value="Unassembled WGS sequence"/>
</dbReference>
<keyword evidence="2" id="KW-1185">Reference proteome</keyword>
<accession>A0A6A7WB99</accession>
<organism evidence="1 2">
    <name type="scientific">Segatella copri</name>
    <dbReference type="NCBI Taxonomy" id="165179"/>
    <lineage>
        <taxon>Bacteria</taxon>
        <taxon>Pseudomonadati</taxon>
        <taxon>Bacteroidota</taxon>
        <taxon>Bacteroidia</taxon>
        <taxon>Bacteroidales</taxon>
        <taxon>Prevotellaceae</taxon>
        <taxon>Segatella</taxon>
    </lineage>
</organism>
<gene>
    <name evidence="1" type="ORF">F7D20_06490</name>
</gene>
<dbReference type="Pfam" id="PF11950">
    <property type="entry name" value="DUF3467"/>
    <property type="match status" value="1"/>
</dbReference>
<reference evidence="1 2" key="1">
    <citation type="submission" date="2019-09" db="EMBL/GenBank/DDBJ databases">
        <title>Distinct polysaccharide growth profiles of human intestinal Prevotella copri isolates.</title>
        <authorList>
            <person name="Fehlner-Peach H."/>
            <person name="Magnabosco C."/>
            <person name="Raghavan V."/>
            <person name="Scher J.U."/>
            <person name="Tett A."/>
            <person name="Cox L.M."/>
            <person name="Gottsegen C."/>
            <person name="Watters A."/>
            <person name="Wiltshire- Gordon J.D."/>
            <person name="Segata N."/>
            <person name="Bonneau R."/>
            <person name="Littman D.R."/>
        </authorList>
    </citation>
    <scope>NUCLEOTIDE SEQUENCE [LARGE SCALE GENOMIC DNA]</scope>
    <source>
        <strain evidence="2">iAQ1173</strain>
    </source>
</reference>
<dbReference type="EMBL" id="VZAD01000056">
    <property type="protein sequence ID" value="MQP11618.1"/>
    <property type="molecule type" value="Genomic_DNA"/>
</dbReference>
<proteinExistence type="predicted"/>
<dbReference type="AlphaFoldDB" id="A0A6A7WB99"/>